<dbReference type="Pfam" id="PF00294">
    <property type="entry name" value="PfkB"/>
    <property type="match status" value="1"/>
</dbReference>
<keyword evidence="1" id="KW-0808">Transferase</keyword>
<dbReference type="PROSITE" id="PS00584">
    <property type="entry name" value="PFKB_KINASES_2"/>
    <property type="match status" value="1"/>
</dbReference>
<dbReference type="EMBL" id="CADEPM010000002">
    <property type="protein sequence ID" value="CAB3400998.1"/>
    <property type="molecule type" value="Genomic_DNA"/>
</dbReference>
<evidence type="ECO:0000256" key="2">
    <source>
        <dbReference type="ARBA" id="ARBA00022723"/>
    </source>
</evidence>
<dbReference type="InterPro" id="IPR011611">
    <property type="entry name" value="PfkB_dom"/>
</dbReference>
<dbReference type="GO" id="GO:0046872">
    <property type="term" value="F:metal ion binding"/>
    <property type="evidence" value="ECO:0007669"/>
    <property type="project" value="UniProtKB-KW"/>
</dbReference>
<proteinExistence type="predicted"/>
<protein>
    <recommendedName>
        <fullName evidence="4">Carbohydrate kinase PfkB domain-containing protein</fullName>
    </recommendedName>
</protein>
<evidence type="ECO:0000256" key="1">
    <source>
        <dbReference type="ARBA" id="ARBA00022679"/>
    </source>
</evidence>
<organism evidence="5 6">
    <name type="scientific">Caenorhabditis bovis</name>
    <dbReference type="NCBI Taxonomy" id="2654633"/>
    <lineage>
        <taxon>Eukaryota</taxon>
        <taxon>Metazoa</taxon>
        <taxon>Ecdysozoa</taxon>
        <taxon>Nematoda</taxon>
        <taxon>Chromadorea</taxon>
        <taxon>Rhabditida</taxon>
        <taxon>Rhabditina</taxon>
        <taxon>Rhabditomorpha</taxon>
        <taxon>Rhabditoidea</taxon>
        <taxon>Rhabditidae</taxon>
        <taxon>Peloderinae</taxon>
        <taxon>Caenorhabditis</taxon>
    </lineage>
</organism>
<dbReference type="InterPro" id="IPR029056">
    <property type="entry name" value="Ribokinase-like"/>
</dbReference>
<dbReference type="GO" id="GO:0004730">
    <property type="term" value="F:pseudouridylate synthase activity"/>
    <property type="evidence" value="ECO:0007669"/>
    <property type="project" value="TreeGrafter"/>
</dbReference>
<evidence type="ECO:0000259" key="4">
    <source>
        <dbReference type="Pfam" id="PF00294"/>
    </source>
</evidence>
<dbReference type="Proteomes" id="UP000494206">
    <property type="component" value="Unassembled WGS sequence"/>
</dbReference>
<evidence type="ECO:0000313" key="6">
    <source>
        <dbReference type="Proteomes" id="UP000494206"/>
    </source>
</evidence>
<name>A0A8S1EBD5_9PELO</name>
<dbReference type="InterPro" id="IPR002173">
    <property type="entry name" value="Carboh/pur_kinase_PfkB_CS"/>
</dbReference>
<dbReference type="GO" id="GO:0016798">
    <property type="term" value="F:hydrolase activity, acting on glycosyl bonds"/>
    <property type="evidence" value="ECO:0007669"/>
    <property type="project" value="TreeGrafter"/>
</dbReference>
<dbReference type="PROSITE" id="PS00583">
    <property type="entry name" value="PFKB_KINASES_1"/>
    <property type="match status" value="1"/>
</dbReference>
<dbReference type="OrthoDB" id="198885at2759"/>
<dbReference type="AlphaFoldDB" id="A0A8S1EBD5"/>
<dbReference type="PANTHER" id="PTHR42909:SF1">
    <property type="entry name" value="CARBOHYDRATE KINASE PFKB DOMAIN-CONTAINING PROTEIN"/>
    <property type="match status" value="1"/>
</dbReference>
<keyword evidence="3" id="KW-0418">Kinase</keyword>
<dbReference type="PANTHER" id="PTHR42909">
    <property type="entry name" value="ZGC:136858"/>
    <property type="match status" value="1"/>
</dbReference>
<comment type="caution">
    <text evidence="5">The sequence shown here is derived from an EMBL/GenBank/DDBJ whole genome shotgun (WGS) entry which is preliminary data.</text>
</comment>
<dbReference type="GO" id="GO:0016301">
    <property type="term" value="F:kinase activity"/>
    <property type="evidence" value="ECO:0007669"/>
    <property type="project" value="UniProtKB-KW"/>
</dbReference>
<dbReference type="GO" id="GO:0005737">
    <property type="term" value="C:cytoplasm"/>
    <property type="evidence" value="ECO:0007669"/>
    <property type="project" value="TreeGrafter"/>
</dbReference>
<dbReference type="CDD" id="cd01941">
    <property type="entry name" value="YeiC_kinase_like"/>
    <property type="match status" value="1"/>
</dbReference>
<keyword evidence="6" id="KW-1185">Reference proteome</keyword>
<gene>
    <name evidence="5" type="ORF">CBOVIS_LOCUS3810</name>
</gene>
<sequence>MERHAIQPSEVLTEDGGSYPGKLIQRVGGVGRNHADALARLGCDSVLVSAVGNDSNAEFVRNSCKHINLCGLKTYSNAPTCTYLSINVGGNIKYGISTIEPLLHLVTPSLVTENKEHIENAEYVVLDANLPLPVMKETINIAEKCGKPVWFEPTDIKKVRAIFDCGGIDKIAAVSPNANEFLEWLKLCKIENIDGDVVKSPRRILELIEKEKEKVMKNVSIMVVSLAQNGTAVIHRDKFGLLTFKSIDAPVSPKEVVSVSGAGDSFNSGLLAGLLYGKSLDDSINVGQRCASATLQSVLAVAESLSPEFVE</sequence>
<keyword evidence="2" id="KW-0479">Metal-binding</keyword>
<reference evidence="5 6" key="1">
    <citation type="submission" date="2020-04" db="EMBL/GenBank/DDBJ databases">
        <authorList>
            <person name="Laetsch R D."/>
            <person name="Stevens L."/>
            <person name="Kumar S."/>
            <person name="Blaxter L. M."/>
        </authorList>
    </citation>
    <scope>NUCLEOTIDE SEQUENCE [LARGE SCALE GENOMIC DNA]</scope>
</reference>
<accession>A0A8S1EBD5</accession>
<feature type="domain" description="Carbohydrate kinase PfkB" evidence="4">
    <location>
        <begin position="10"/>
        <end position="300"/>
    </location>
</feature>
<dbReference type="Gene3D" id="3.40.1190.20">
    <property type="match status" value="1"/>
</dbReference>
<dbReference type="GO" id="GO:0006796">
    <property type="term" value="P:phosphate-containing compound metabolic process"/>
    <property type="evidence" value="ECO:0007669"/>
    <property type="project" value="UniProtKB-ARBA"/>
</dbReference>
<evidence type="ECO:0000313" key="5">
    <source>
        <dbReference type="EMBL" id="CAB3400998.1"/>
    </source>
</evidence>
<dbReference type="SUPFAM" id="SSF53613">
    <property type="entry name" value="Ribokinase-like"/>
    <property type="match status" value="1"/>
</dbReference>
<evidence type="ECO:0000256" key="3">
    <source>
        <dbReference type="ARBA" id="ARBA00022777"/>
    </source>
</evidence>